<dbReference type="GO" id="GO:0010276">
    <property type="term" value="F:phytol kinase activity"/>
    <property type="evidence" value="ECO:0007669"/>
    <property type="project" value="UniProtKB-EC"/>
</dbReference>
<evidence type="ECO:0000256" key="12">
    <source>
        <dbReference type="ARBA" id="ARBA00039024"/>
    </source>
</evidence>
<comment type="similarity">
    <text evidence="2">Belongs to the polyprenol kinase family.</text>
</comment>
<keyword evidence="8" id="KW-0809">Transit peptide</keyword>
<keyword evidence="6 14" id="KW-0812">Transmembrane</keyword>
<reference evidence="15" key="1">
    <citation type="submission" date="2021-01" db="EMBL/GenBank/DDBJ databases">
        <title>Adiantum capillus-veneris genome.</title>
        <authorList>
            <person name="Fang Y."/>
            <person name="Liao Q."/>
        </authorList>
    </citation>
    <scope>NUCLEOTIDE SEQUENCE</scope>
    <source>
        <strain evidence="15">H3</strain>
        <tissue evidence="15">Leaf</tissue>
    </source>
</reference>
<keyword evidence="10 14" id="KW-0472">Membrane</keyword>
<evidence type="ECO:0000256" key="6">
    <source>
        <dbReference type="ARBA" id="ARBA00022692"/>
    </source>
</evidence>
<evidence type="ECO:0000256" key="2">
    <source>
        <dbReference type="ARBA" id="ARBA00010794"/>
    </source>
</evidence>
<keyword evidence="7" id="KW-0418">Kinase</keyword>
<evidence type="ECO:0000256" key="1">
    <source>
        <dbReference type="ARBA" id="ARBA00004508"/>
    </source>
</evidence>
<comment type="caution">
    <text evidence="15">The sequence shown here is derived from an EMBL/GenBank/DDBJ whole genome shotgun (WGS) entry which is preliminary data.</text>
</comment>
<dbReference type="PANTHER" id="PTHR32523:SF8">
    <property type="entry name" value="DOLICHOL KINASE"/>
    <property type="match status" value="1"/>
</dbReference>
<keyword evidence="5" id="KW-0808">Transferase</keyword>
<keyword evidence="16" id="KW-1185">Reference proteome</keyword>
<dbReference type="Proteomes" id="UP000886520">
    <property type="component" value="Chromosome 12"/>
</dbReference>
<evidence type="ECO:0000256" key="13">
    <source>
        <dbReference type="ARBA" id="ARBA00048889"/>
    </source>
</evidence>
<feature type="transmembrane region" description="Helical" evidence="14">
    <location>
        <begin position="263"/>
        <end position="283"/>
    </location>
</feature>
<evidence type="ECO:0000256" key="4">
    <source>
        <dbReference type="ARBA" id="ARBA00022640"/>
    </source>
</evidence>
<evidence type="ECO:0000256" key="10">
    <source>
        <dbReference type="ARBA" id="ARBA00023136"/>
    </source>
</evidence>
<evidence type="ECO:0000256" key="11">
    <source>
        <dbReference type="ARBA" id="ARBA00024015"/>
    </source>
</evidence>
<name>A0A9D4UQL6_ADICA</name>
<organism evidence="15 16">
    <name type="scientific">Adiantum capillus-veneris</name>
    <name type="common">Maidenhair fern</name>
    <dbReference type="NCBI Taxonomy" id="13818"/>
    <lineage>
        <taxon>Eukaryota</taxon>
        <taxon>Viridiplantae</taxon>
        <taxon>Streptophyta</taxon>
        <taxon>Embryophyta</taxon>
        <taxon>Tracheophyta</taxon>
        <taxon>Polypodiopsida</taxon>
        <taxon>Polypodiidae</taxon>
        <taxon>Polypodiales</taxon>
        <taxon>Pteridineae</taxon>
        <taxon>Pteridaceae</taxon>
        <taxon>Vittarioideae</taxon>
        <taxon>Adiantum</taxon>
    </lineage>
</organism>
<comment type="subcellular location">
    <subcellularLocation>
        <location evidence="1">Plastid</location>
        <location evidence="1">Chloroplast membrane</location>
        <topology evidence="1">Multi-pass membrane protein</topology>
    </subcellularLocation>
</comment>
<proteinExistence type="inferred from homology"/>
<evidence type="ECO:0000256" key="3">
    <source>
        <dbReference type="ARBA" id="ARBA00022528"/>
    </source>
</evidence>
<evidence type="ECO:0000313" key="16">
    <source>
        <dbReference type="Proteomes" id="UP000886520"/>
    </source>
</evidence>
<dbReference type="InterPro" id="IPR039606">
    <property type="entry name" value="Phytol/farnesol_kinase"/>
</dbReference>
<gene>
    <name evidence="15" type="ORF">GOP47_0012404</name>
</gene>
<comment type="catalytic activity">
    <reaction evidence="13">
        <text>phytol + CTP = phytyl phosphate + CDP + H(+)</text>
        <dbReference type="Rhea" id="RHEA:38055"/>
        <dbReference type="ChEBI" id="CHEBI:15378"/>
        <dbReference type="ChEBI" id="CHEBI:17327"/>
        <dbReference type="ChEBI" id="CHEBI:37563"/>
        <dbReference type="ChEBI" id="CHEBI:58069"/>
        <dbReference type="ChEBI" id="CHEBI:75483"/>
        <dbReference type="EC" id="2.7.1.182"/>
    </reaction>
</comment>
<evidence type="ECO:0000256" key="5">
    <source>
        <dbReference type="ARBA" id="ARBA00022679"/>
    </source>
</evidence>
<dbReference type="EC" id="2.7.1.182" evidence="12"/>
<evidence type="ECO:0000256" key="8">
    <source>
        <dbReference type="ARBA" id="ARBA00022946"/>
    </source>
</evidence>
<dbReference type="EMBL" id="JABFUD020000012">
    <property type="protein sequence ID" value="KAI5072298.1"/>
    <property type="molecule type" value="Genomic_DNA"/>
</dbReference>
<evidence type="ECO:0000256" key="14">
    <source>
        <dbReference type="SAM" id="Phobius"/>
    </source>
</evidence>
<dbReference type="OrthoDB" id="5673at2759"/>
<sequence>MASLAITPFAARRPLPVYQNLESFPFAFQPLTLKRRFSVEVCGSSFLWWSKRPRRARNHVCSSFLVGSAGKDALCTAAGFAGAYAWIRIFDLLGEKNVLEQKLSRKLIHVSTGLLYVMLWPFFSASPWSRFFALAIPMANATRLAVNGFGLLKDEGFVKSISREGTAGELLRGPFYYALVLSCCTVCFWRDSPVGMTAIAIMCGGDGIADIVGRRIGGIKLPHNTRKSWAGSISMFVFGFALSVCFLYYFSTSGYYLVDWTSAIWNVALISFVATVVESLPISGFLDDNISVPLASVILGLALFSTSM</sequence>
<comment type="pathway">
    <text evidence="11">Cofactor biosynthesis; tocopherol biosynthesis.</text>
</comment>
<feature type="transmembrane region" description="Helical" evidence="14">
    <location>
        <begin position="290"/>
        <end position="307"/>
    </location>
</feature>
<dbReference type="AlphaFoldDB" id="A0A9D4UQL6"/>
<evidence type="ECO:0000256" key="9">
    <source>
        <dbReference type="ARBA" id="ARBA00022989"/>
    </source>
</evidence>
<dbReference type="GO" id="GO:0010189">
    <property type="term" value="P:vitamin E biosynthetic process"/>
    <property type="evidence" value="ECO:0007669"/>
    <property type="project" value="TreeGrafter"/>
</dbReference>
<feature type="transmembrane region" description="Helical" evidence="14">
    <location>
        <begin position="229"/>
        <end position="251"/>
    </location>
</feature>
<protein>
    <recommendedName>
        <fullName evidence="12">phytol kinase</fullName>
        <ecNumber evidence="12">2.7.1.182</ecNumber>
    </recommendedName>
</protein>
<dbReference type="PANTHER" id="PTHR32523">
    <property type="entry name" value="PHYTOL KINASE 1, CHLOROPLASTIC"/>
    <property type="match status" value="1"/>
</dbReference>
<accession>A0A9D4UQL6</accession>
<keyword evidence="3" id="KW-0150">Chloroplast</keyword>
<keyword evidence="9 14" id="KW-1133">Transmembrane helix</keyword>
<evidence type="ECO:0000256" key="7">
    <source>
        <dbReference type="ARBA" id="ARBA00022777"/>
    </source>
</evidence>
<keyword evidence="4" id="KW-0934">Plastid</keyword>
<evidence type="ECO:0000313" key="15">
    <source>
        <dbReference type="EMBL" id="KAI5072298.1"/>
    </source>
</evidence>
<dbReference type="GO" id="GO:0031969">
    <property type="term" value="C:chloroplast membrane"/>
    <property type="evidence" value="ECO:0007669"/>
    <property type="project" value="UniProtKB-SubCell"/>
</dbReference>